<evidence type="ECO:0000313" key="3">
    <source>
        <dbReference type="EMBL" id="NYG98918.1"/>
    </source>
</evidence>
<comment type="caution">
    <text evidence="3">The sequence shown here is derived from an EMBL/GenBank/DDBJ whole genome shotgun (WGS) entry which is preliminary data.</text>
</comment>
<gene>
    <name evidence="3" type="ORF">BJ979_001544</name>
</gene>
<dbReference type="EC" id="2.1.1.171" evidence="3"/>
<dbReference type="InterPro" id="IPR029063">
    <property type="entry name" value="SAM-dependent_MTases_sf"/>
</dbReference>
<evidence type="ECO:0000256" key="1">
    <source>
        <dbReference type="ARBA" id="ARBA00022603"/>
    </source>
</evidence>
<dbReference type="Proteomes" id="UP000553888">
    <property type="component" value="Unassembled WGS sequence"/>
</dbReference>
<dbReference type="NCBIfam" id="TIGR00095">
    <property type="entry name" value="16S rRNA (guanine(966)-N(2))-methyltransferase RsmD"/>
    <property type="match status" value="1"/>
</dbReference>
<name>A0A852YIH9_9MICO</name>
<dbReference type="InterPro" id="IPR004398">
    <property type="entry name" value="RNA_MeTrfase_RsmD"/>
</dbReference>
<organism evidence="3 4">
    <name type="scientific">Schumannella luteola</name>
    <dbReference type="NCBI Taxonomy" id="472059"/>
    <lineage>
        <taxon>Bacteria</taxon>
        <taxon>Bacillati</taxon>
        <taxon>Actinomycetota</taxon>
        <taxon>Actinomycetes</taxon>
        <taxon>Micrococcales</taxon>
        <taxon>Microbacteriaceae</taxon>
        <taxon>Schumannella</taxon>
    </lineage>
</organism>
<dbReference type="GO" id="GO:0052913">
    <property type="term" value="F:16S rRNA (guanine(966)-N(2))-methyltransferase activity"/>
    <property type="evidence" value="ECO:0007669"/>
    <property type="project" value="UniProtKB-EC"/>
</dbReference>
<dbReference type="PIRSF" id="PIRSF004553">
    <property type="entry name" value="CHP00095"/>
    <property type="match status" value="1"/>
</dbReference>
<dbReference type="CDD" id="cd02440">
    <property type="entry name" value="AdoMet_MTases"/>
    <property type="match status" value="1"/>
</dbReference>
<keyword evidence="2 3" id="KW-0808">Transferase</keyword>
<dbReference type="EMBL" id="JACBZY010000001">
    <property type="protein sequence ID" value="NYG98918.1"/>
    <property type="molecule type" value="Genomic_DNA"/>
</dbReference>
<dbReference type="AlphaFoldDB" id="A0A852YIH9"/>
<sequence>MTRIISGFAGSLRLAVPPSGTRPTSDRVREAIFSALEARDAIEGMRVLDLYSGSGALGLEAASRGASEVVLVDRSPAAARVGRDNAKLVGRAAPRGGAPHITVSSSPVQSFLGGTVGPWDLVFLDPPYDLGGAELTHNLEALVGVLADDGLVVLERSARDPLPELPVGLELERTKDYGDTAVHWLVVTGAADADSATD</sequence>
<keyword evidence="1 3" id="KW-0489">Methyltransferase</keyword>
<protein>
    <submittedName>
        <fullName evidence="3">16S rRNA (Guanine966-N2)-methyltransferase</fullName>
        <ecNumber evidence="3">2.1.1.171</ecNumber>
    </submittedName>
</protein>
<dbReference type="GO" id="GO:0003676">
    <property type="term" value="F:nucleic acid binding"/>
    <property type="evidence" value="ECO:0007669"/>
    <property type="project" value="InterPro"/>
</dbReference>
<dbReference type="Pfam" id="PF03602">
    <property type="entry name" value="Cons_hypoth95"/>
    <property type="match status" value="1"/>
</dbReference>
<accession>A0A852YIH9</accession>
<reference evidence="3 4" key="1">
    <citation type="submission" date="2020-07" db="EMBL/GenBank/DDBJ databases">
        <title>Sequencing the genomes of 1000 actinobacteria strains.</title>
        <authorList>
            <person name="Klenk H.-P."/>
        </authorList>
    </citation>
    <scope>NUCLEOTIDE SEQUENCE [LARGE SCALE GENOMIC DNA]</scope>
    <source>
        <strain evidence="3 4">DSM 23141</strain>
    </source>
</reference>
<dbReference type="PANTHER" id="PTHR43542:SF1">
    <property type="entry name" value="METHYLTRANSFERASE"/>
    <property type="match status" value="1"/>
</dbReference>
<proteinExistence type="predicted"/>
<dbReference type="Gene3D" id="3.40.50.150">
    <property type="entry name" value="Vaccinia Virus protein VP39"/>
    <property type="match status" value="1"/>
</dbReference>
<dbReference type="PROSITE" id="PS00092">
    <property type="entry name" value="N6_MTASE"/>
    <property type="match status" value="1"/>
</dbReference>
<evidence type="ECO:0000313" key="4">
    <source>
        <dbReference type="Proteomes" id="UP000553888"/>
    </source>
</evidence>
<dbReference type="RefSeq" id="WP_179566788.1">
    <property type="nucleotide sequence ID" value="NZ_JACBZY010000001.1"/>
</dbReference>
<dbReference type="PANTHER" id="PTHR43542">
    <property type="entry name" value="METHYLTRANSFERASE"/>
    <property type="match status" value="1"/>
</dbReference>
<dbReference type="InterPro" id="IPR002052">
    <property type="entry name" value="DNA_methylase_N6_adenine_CS"/>
</dbReference>
<keyword evidence="4" id="KW-1185">Reference proteome</keyword>
<evidence type="ECO:0000256" key="2">
    <source>
        <dbReference type="ARBA" id="ARBA00022679"/>
    </source>
</evidence>
<dbReference type="SUPFAM" id="SSF53335">
    <property type="entry name" value="S-adenosyl-L-methionine-dependent methyltransferases"/>
    <property type="match status" value="1"/>
</dbReference>